<feature type="binding site" evidence="5">
    <location>
        <position position="53"/>
    </location>
    <ligand>
        <name>Mg(2+)</name>
        <dbReference type="ChEBI" id="CHEBI:18420"/>
    </ligand>
</feature>
<feature type="binding site" evidence="4">
    <location>
        <position position="75"/>
    </location>
    <ligand>
        <name>GTP</name>
        <dbReference type="ChEBI" id="CHEBI:37565"/>
    </ligand>
</feature>
<feature type="binding site" evidence="5">
    <location>
        <position position="33"/>
    </location>
    <ligand>
        <name>Mg(2+)</name>
        <dbReference type="ChEBI" id="CHEBI:18420"/>
    </ligand>
</feature>
<dbReference type="VEuPathDB" id="TriTrypDB:BSAL_78045"/>
<proteinExistence type="inferred from homology"/>
<dbReference type="SMART" id="SM00173">
    <property type="entry name" value="RAS"/>
    <property type="match status" value="1"/>
</dbReference>
<evidence type="ECO:0000313" key="8">
    <source>
        <dbReference type="Proteomes" id="UP000051952"/>
    </source>
</evidence>
<dbReference type="OrthoDB" id="2011769at2759"/>
<dbReference type="OMA" id="FRNMWER"/>
<evidence type="ECO:0000256" key="2">
    <source>
        <dbReference type="ARBA" id="ARBA00022741"/>
    </source>
</evidence>
<dbReference type="FunFam" id="3.40.50.300:FF:001120">
    <property type="entry name" value="ADP-ribosylation factor family"/>
    <property type="match status" value="1"/>
</dbReference>
<evidence type="ECO:0000256" key="5">
    <source>
        <dbReference type="PIRSR" id="PIRSR606689-2"/>
    </source>
</evidence>
<gene>
    <name evidence="7" type="ORF">BSAL_78045</name>
</gene>
<dbReference type="InterPro" id="IPR044154">
    <property type="entry name" value="Arl8a/8b"/>
</dbReference>
<organism evidence="7 8">
    <name type="scientific">Bodo saltans</name>
    <name type="common">Flagellated protozoan</name>
    <dbReference type="NCBI Taxonomy" id="75058"/>
    <lineage>
        <taxon>Eukaryota</taxon>
        <taxon>Discoba</taxon>
        <taxon>Euglenozoa</taxon>
        <taxon>Kinetoplastea</taxon>
        <taxon>Metakinetoplastina</taxon>
        <taxon>Eubodonida</taxon>
        <taxon>Bodonidae</taxon>
        <taxon>Bodo</taxon>
    </lineage>
</organism>
<dbReference type="GO" id="GO:0046872">
    <property type="term" value="F:metal ion binding"/>
    <property type="evidence" value="ECO:0007669"/>
    <property type="project" value="UniProtKB-KW"/>
</dbReference>
<feature type="binding site" evidence="4">
    <location>
        <begin position="131"/>
        <end position="134"/>
    </location>
    <ligand>
        <name>GTP</name>
        <dbReference type="ChEBI" id="CHEBI:37565"/>
    </ligand>
</feature>
<dbReference type="Pfam" id="PF00025">
    <property type="entry name" value="Arf"/>
    <property type="match status" value="1"/>
</dbReference>
<dbReference type="SUPFAM" id="SSF52540">
    <property type="entry name" value="P-loop containing nucleoside triphosphate hydrolases"/>
    <property type="match status" value="1"/>
</dbReference>
<sequence>MGLLDKFVDWVKGLFWKQEMEITLVGLQGAGKTTLLSAISDGKLKADRDTIPTIGLNTRKVTKGNVSIKLWDIGGQPRFRAMWERYCRGVNSIVFVVDAQDQANFDAARMCLHDLLSKQALAGIPILVLGNKNDLHDACDEKAIAAALELNKINDREVTCYSISAKSYVNIDVTMNWLIKHAGKKASNSQ</sequence>
<evidence type="ECO:0000313" key="7">
    <source>
        <dbReference type="EMBL" id="CUG34957.1"/>
    </source>
</evidence>
<dbReference type="SMART" id="SM00175">
    <property type="entry name" value="RAB"/>
    <property type="match status" value="1"/>
</dbReference>
<dbReference type="SMART" id="SM00177">
    <property type="entry name" value="ARF"/>
    <property type="match status" value="1"/>
</dbReference>
<evidence type="ECO:0000256" key="6">
    <source>
        <dbReference type="RuleBase" id="RU003925"/>
    </source>
</evidence>
<dbReference type="InterPro" id="IPR006689">
    <property type="entry name" value="Small_GTPase_ARF/SAR"/>
</dbReference>
<keyword evidence="8" id="KW-1185">Reference proteome</keyword>
<dbReference type="GO" id="GO:0003924">
    <property type="term" value="F:GTPase activity"/>
    <property type="evidence" value="ECO:0007669"/>
    <property type="project" value="InterPro"/>
</dbReference>
<protein>
    <submittedName>
        <fullName evidence="7">ADP-ribosylation factor, putative</fullName>
    </submittedName>
</protein>
<dbReference type="PROSITE" id="PS51417">
    <property type="entry name" value="ARF"/>
    <property type="match status" value="1"/>
</dbReference>
<dbReference type="Proteomes" id="UP000051952">
    <property type="component" value="Unassembled WGS sequence"/>
</dbReference>
<accession>A0A0S4J5U8</accession>
<reference evidence="8" key="1">
    <citation type="submission" date="2015-09" db="EMBL/GenBank/DDBJ databases">
        <authorList>
            <consortium name="Pathogen Informatics"/>
        </authorList>
    </citation>
    <scope>NUCLEOTIDE SEQUENCE [LARGE SCALE GENOMIC DNA]</scope>
    <source>
        <strain evidence="8">Lake Konstanz</strain>
    </source>
</reference>
<comment type="similarity">
    <text evidence="1 6">Belongs to the small GTPase superfamily. Arf family.</text>
</comment>
<dbReference type="EMBL" id="CYKH01000765">
    <property type="protein sequence ID" value="CUG34957.1"/>
    <property type="molecule type" value="Genomic_DNA"/>
</dbReference>
<feature type="binding site" evidence="4">
    <location>
        <begin position="26"/>
        <end position="33"/>
    </location>
    <ligand>
        <name>GTP</name>
        <dbReference type="ChEBI" id="CHEBI:37565"/>
    </ligand>
</feature>
<dbReference type="InterPro" id="IPR027417">
    <property type="entry name" value="P-loop_NTPase"/>
</dbReference>
<dbReference type="SMART" id="SM00178">
    <property type="entry name" value="SAR"/>
    <property type="match status" value="1"/>
</dbReference>
<keyword evidence="2 4" id="KW-0547">Nucleotide-binding</keyword>
<evidence type="ECO:0000256" key="1">
    <source>
        <dbReference type="ARBA" id="ARBA00010290"/>
    </source>
</evidence>
<dbReference type="GO" id="GO:0005525">
    <property type="term" value="F:GTP binding"/>
    <property type="evidence" value="ECO:0007669"/>
    <property type="project" value="UniProtKB-KW"/>
</dbReference>
<dbReference type="PANTHER" id="PTHR45732:SF7">
    <property type="entry name" value="ADP-RIBOSYLATION FACTOR-LIKE PROTEIN 8"/>
    <property type="match status" value="1"/>
</dbReference>
<dbReference type="PROSITE" id="PS51419">
    <property type="entry name" value="RAB"/>
    <property type="match status" value="1"/>
</dbReference>
<dbReference type="GO" id="GO:0015031">
    <property type="term" value="P:protein transport"/>
    <property type="evidence" value="ECO:0007669"/>
    <property type="project" value="InterPro"/>
</dbReference>
<keyword evidence="5" id="KW-0479">Metal-binding</keyword>
<dbReference type="InterPro" id="IPR005225">
    <property type="entry name" value="Small_GTP-bd"/>
</dbReference>
<dbReference type="PANTHER" id="PTHR45732">
    <property type="entry name" value="ADP-RIBOSYLATION FACTOR-LIKE PROTEIN 8"/>
    <property type="match status" value="1"/>
</dbReference>
<dbReference type="AlphaFoldDB" id="A0A0S4J5U8"/>
<keyword evidence="3 4" id="KW-0342">GTP-binding</keyword>
<keyword evidence="5" id="KW-0460">Magnesium</keyword>
<dbReference type="PRINTS" id="PR00328">
    <property type="entry name" value="SAR1GTPBP"/>
</dbReference>
<dbReference type="NCBIfam" id="TIGR00231">
    <property type="entry name" value="small_GTP"/>
    <property type="match status" value="1"/>
</dbReference>
<dbReference type="CDD" id="cd04159">
    <property type="entry name" value="Arl10_like"/>
    <property type="match status" value="1"/>
</dbReference>
<dbReference type="Gene3D" id="3.40.50.300">
    <property type="entry name" value="P-loop containing nucleotide triphosphate hydrolases"/>
    <property type="match status" value="1"/>
</dbReference>
<name>A0A0S4J5U8_BODSA</name>
<evidence type="ECO:0000256" key="4">
    <source>
        <dbReference type="PIRSR" id="PIRSR606689-1"/>
    </source>
</evidence>
<evidence type="ECO:0000256" key="3">
    <source>
        <dbReference type="ARBA" id="ARBA00023134"/>
    </source>
</evidence>